<reference evidence="1 2" key="1">
    <citation type="submission" date="2024-01" db="EMBL/GenBank/DDBJ databases">
        <title>Genome assemblies of Stephania.</title>
        <authorList>
            <person name="Yang L."/>
        </authorList>
    </citation>
    <scope>NUCLEOTIDE SEQUENCE [LARGE SCALE GENOMIC DNA]</scope>
    <source>
        <strain evidence="1">YNDBR</strain>
        <tissue evidence="1">Leaf</tissue>
    </source>
</reference>
<protein>
    <submittedName>
        <fullName evidence="1">Uncharacterized protein</fullName>
    </submittedName>
</protein>
<keyword evidence="2" id="KW-1185">Reference proteome</keyword>
<comment type="caution">
    <text evidence="1">The sequence shown here is derived from an EMBL/GenBank/DDBJ whole genome shotgun (WGS) entry which is preliminary data.</text>
</comment>
<sequence>MCVQEHAEGVLAHDYEDEGIEHVPKEKFEDAVKDIQQVFDDLYNTATVELGILRERVAVTNVASAVDWQSIGSLTY</sequence>
<accession>A0AAP0L0S9</accession>
<dbReference type="Proteomes" id="UP001420932">
    <property type="component" value="Unassembled WGS sequence"/>
</dbReference>
<dbReference type="AlphaFoldDB" id="A0AAP0L0S9"/>
<organism evidence="1 2">
    <name type="scientific">Stephania yunnanensis</name>
    <dbReference type="NCBI Taxonomy" id="152371"/>
    <lineage>
        <taxon>Eukaryota</taxon>
        <taxon>Viridiplantae</taxon>
        <taxon>Streptophyta</taxon>
        <taxon>Embryophyta</taxon>
        <taxon>Tracheophyta</taxon>
        <taxon>Spermatophyta</taxon>
        <taxon>Magnoliopsida</taxon>
        <taxon>Ranunculales</taxon>
        <taxon>Menispermaceae</taxon>
        <taxon>Menispermoideae</taxon>
        <taxon>Cissampelideae</taxon>
        <taxon>Stephania</taxon>
    </lineage>
</organism>
<evidence type="ECO:0000313" key="1">
    <source>
        <dbReference type="EMBL" id="KAK9161780.1"/>
    </source>
</evidence>
<proteinExistence type="predicted"/>
<dbReference type="EMBL" id="JBBNAF010000003">
    <property type="protein sequence ID" value="KAK9161780.1"/>
    <property type="molecule type" value="Genomic_DNA"/>
</dbReference>
<gene>
    <name evidence="1" type="ORF">Syun_008121</name>
</gene>
<name>A0AAP0L0S9_9MAGN</name>
<evidence type="ECO:0000313" key="2">
    <source>
        <dbReference type="Proteomes" id="UP001420932"/>
    </source>
</evidence>